<dbReference type="InterPro" id="IPR013536">
    <property type="entry name" value="WLM_dom"/>
</dbReference>
<evidence type="ECO:0000313" key="3">
    <source>
        <dbReference type="Proteomes" id="UP000218811"/>
    </source>
</evidence>
<sequence>SVGMLTELAPHKLPHLQLGLNVNTCQAIKLRLWMGRYDKFLLYNDVWRVLCHERTQQQCKQPLTRQTALNSHLNWEVAELECLQREGTCYLLGSGDVHTPSSELEAQAQAHVLDGGLQTLGGKSREERR</sequence>
<name>A0A2H3J499_WOLCO</name>
<reference evidence="2 3" key="1">
    <citation type="journal article" date="2012" name="Science">
        <title>The Paleozoic origin of enzymatic lignin decomposition reconstructed from 31 fungal genomes.</title>
        <authorList>
            <person name="Floudas D."/>
            <person name="Binder M."/>
            <person name="Riley R."/>
            <person name="Barry K."/>
            <person name="Blanchette R.A."/>
            <person name="Henrissat B."/>
            <person name="Martinez A.T."/>
            <person name="Otillar R."/>
            <person name="Spatafora J.W."/>
            <person name="Yadav J.S."/>
            <person name="Aerts A."/>
            <person name="Benoit I."/>
            <person name="Boyd A."/>
            <person name="Carlson A."/>
            <person name="Copeland A."/>
            <person name="Coutinho P.M."/>
            <person name="de Vries R.P."/>
            <person name="Ferreira P."/>
            <person name="Findley K."/>
            <person name="Foster B."/>
            <person name="Gaskell J."/>
            <person name="Glotzer D."/>
            <person name="Gorecki P."/>
            <person name="Heitman J."/>
            <person name="Hesse C."/>
            <person name="Hori C."/>
            <person name="Igarashi K."/>
            <person name="Jurgens J.A."/>
            <person name="Kallen N."/>
            <person name="Kersten P."/>
            <person name="Kohler A."/>
            <person name="Kuees U."/>
            <person name="Kumar T.K.A."/>
            <person name="Kuo A."/>
            <person name="LaButti K."/>
            <person name="Larrondo L.F."/>
            <person name="Lindquist E."/>
            <person name="Ling A."/>
            <person name="Lombard V."/>
            <person name="Lucas S."/>
            <person name="Lundell T."/>
            <person name="Martin R."/>
            <person name="McLaughlin D.J."/>
            <person name="Morgenstern I."/>
            <person name="Morin E."/>
            <person name="Murat C."/>
            <person name="Nagy L.G."/>
            <person name="Nolan M."/>
            <person name="Ohm R.A."/>
            <person name="Patyshakuliyeva A."/>
            <person name="Rokas A."/>
            <person name="Ruiz-Duenas F.J."/>
            <person name="Sabat G."/>
            <person name="Salamov A."/>
            <person name="Samejima M."/>
            <person name="Schmutz J."/>
            <person name="Slot J.C."/>
            <person name="St John F."/>
            <person name="Stenlid J."/>
            <person name="Sun H."/>
            <person name="Sun S."/>
            <person name="Syed K."/>
            <person name="Tsang A."/>
            <person name="Wiebenga A."/>
            <person name="Young D."/>
            <person name="Pisabarro A."/>
            <person name="Eastwood D.C."/>
            <person name="Martin F."/>
            <person name="Cullen D."/>
            <person name="Grigoriev I.V."/>
            <person name="Hibbett D.S."/>
        </authorList>
    </citation>
    <scope>NUCLEOTIDE SEQUENCE [LARGE SCALE GENOMIC DNA]</scope>
    <source>
        <strain evidence="2 3">MD-104</strain>
    </source>
</reference>
<dbReference type="AlphaFoldDB" id="A0A2H3J499"/>
<evidence type="ECO:0000259" key="1">
    <source>
        <dbReference type="PROSITE" id="PS51397"/>
    </source>
</evidence>
<evidence type="ECO:0000313" key="2">
    <source>
        <dbReference type="EMBL" id="PCH36495.1"/>
    </source>
</evidence>
<keyword evidence="3" id="KW-1185">Reference proteome</keyword>
<dbReference type="Pfam" id="PF08325">
    <property type="entry name" value="WLM"/>
    <property type="match status" value="1"/>
</dbReference>
<dbReference type="Proteomes" id="UP000218811">
    <property type="component" value="Unassembled WGS sequence"/>
</dbReference>
<feature type="non-terminal residue" evidence="2">
    <location>
        <position position="1"/>
    </location>
</feature>
<dbReference type="GO" id="GO:0070628">
    <property type="term" value="F:proteasome binding"/>
    <property type="evidence" value="ECO:0007669"/>
    <property type="project" value="TreeGrafter"/>
</dbReference>
<dbReference type="PROSITE" id="PS51397">
    <property type="entry name" value="WLM"/>
    <property type="match status" value="1"/>
</dbReference>
<organism evidence="2 3">
    <name type="scientific">Wolfiporia cocos (strain MD-104)</name>
    <name type="common">Brown rot fungus</name>
    <dbReference type="NCBI Taxonomy" id="742152"/>
    <lineage>
        <taxon>Eukaryota</taxon>
        <taxon>Fungi</taxon>
        <taxon>Dikarya</taxon>
        <taxon>Basidiomycota</taxon>
        <taxon>Agaricomycotina</taxon>
        <taxon>Agaricomycetes</taxon>
        <taxon>Polyporales</taxon>
        <taxon>Phaeolaceae</taxon>
        <taxon>Wolfiporia</taxon>
    </lineage>
</organism>
<dbReference type="STRING" id="742152.A0A2H3J499"/>
<dbReference type="OMA" id="LCHERTQ"/>
<gene>
    <name evidence="2" type="ORF">WOLCODRAFT_81795</name>
</gene>
<dbReference type="OrthoDB" id="49605at2759"/>
<feature type="domain" description="WLM" evidence="1">
    <location>
        <begin position="1"/>
        <end position="129"/>
    </location>
</feature>
<proteinExistence type="predicted"/>
<dbReference type="PANTHER" id="PTHR47795:SF1">
    <property type="entry name" value="DNA-DEPENDENT METALLOPROTEASE WSS1 HOMOLOG 2"/>
    <property type="match status" value="1"/>
</dbReference>
<protein>
    <recommendedName>
        <fullName evidence="1">WLM domain-containing protein</fullName>
    </recommendedName>
</protein>
<dbReference type="PANTHER" id="PTHR47795">
    <property type="entry name" value="UBIQUITIN AND WLM DOMAIN-CONTAINING METALLOPROTEASE SPCC1442.07C"/>
    <property type="match status" value="1"/>
</dbReference>
<accession>A0A2H3J499</accession>
<dbReference type="EMBL" id="KB467876">
    <property type="protein sequence ID" value="PCH36495.1"/>
    <property type="molecule type" value="Genomic_DNA"/>
</dbReference>